<protein>
    <submittedName>
        <fullName evidence="1">Putative transcriptional regulator AlgH</fullName>
    </submittedName>
</protein>
<dbReference type="STRING" id="1305737.GCA_000526355_01083"/>
<dbReference type="InterPro" id="IPR003774">
    <property type="entry name" value="AlgH-like"/>
</dbReference>
<reference evidence="1 2" key="1">
    <citation type="submission" date="2015-09" db="EMBL/GenBank/DDBJ databases">
        <title>Identification and resolution of microdiversity through metagenomic sequencing of parallel consortia.</title>
        <authorList>
            <person name="Nelson W.C."/>
            <person name="Romine M.F."/>
            <person name="Lindemann S.R."/>
        </authorList>
    </citation>
    <scope>NUCLEOTIDE SEQUENCE [LARGE SCALE GENOMIC DNA]</scope>
    <source>
        <strain evidence="1">HL-49</strain>
    </source>
</reference>
<organism evidence="1 2">
    <name type="scientific">Algoriphagus marincola HL-49</name>
    <dbReference type="NCBI Taxonomy" id="1305737"/>
    <lineage>
        <taxon>Bacteria</taxon>
        <taxon>Pseudomonadati</taxon>
        <taxon>Bacteroidota</taxon>
        <taxon>Cytophagia</taxon>
        <taxon>Cytophagales</taxon>
        <taxon>Cyclobacteriaceae</taxon>
        <taxon>Algoriphagus</taxon>
    </lineage>
</organism>
<evidence type="ECO:0000313" key="2">
    <source>
        <dbReference type="Proteomes" id="UP000050421"/>
    </source>
</evidence>
<dbReference type="PATRIC" id="fig|1305737.6.peg.2325"/>
<dbReference type="Gene3D" id="3.40.1740.10">
    <property type="entry name" value="VC0467-like"/>
    <property type="match status" value="1"/>
</dbReference>
<dbReference type="PANTHER" id="PTHR31984:SF17">
    <property type="entry name" value="TRANSCRIPTIONAL REGULATOR"/>
    <property type="match status" value="1"/>
</dbReference>
<accession>A0A0P7XHZ6</accession>
<dbReference type="SUPFAM" id="SSF143456">
    <property type="entry name" value="VC0467-like"/>
    <property type="match status" value="1"/>
</dbReference>
<dbReference type="eggNOG" id="COG1678">
    <property type="taxonomic scope" value="Bacteria"/>
</dbReference>
<evidence type="ECO:0000313" key="1">
    <source>
        <dbReference type="EMBL" id="KPQ15951.1"/>
    </source>
</evidence>
<dbReference type="OrthoDB" id="9807486at2"/>
<dbReference type="PANTHER" id="PTHR31984">
    <property type="entry name" value="TRANSPORTER, PUTATIVE (DUF179)-RELATED"/>
    <property type="match status" value="1"/>
</dbReference>
<dbReference type="Pfam" id="PF02622">
    <property type="entry name" value="DUF179"/>
    <property type="match status" value="1"/>
</dbReference>
<gene>
    <name evidence="1" type="primary">algH</name>
    <name evidence="1" type="ORF">HLUCCX10_08490</name>
</gene>
<comment type="caution">
    <text evidence="1">The sequence shown here is derived from an EMBL/GenBank/DDBJ whole genome shotgun (WGS) entry which is preliminary data.</text>
</comment>
<dbReference type="Proteomes" id="UP000050421">
    <property type="component" value="Unassembled WGS sequence"/>
</dbReference>
<sequence>MKNQSAENPQAGDLLISEPFLQDENFSRSVVLLCEHNEEGSFGLVLNKPSILRLNEIVEGMDFLDAEVYVGGPVEQNTLHFVYVGEKKIEGSIKIGKQLWWGGDFQELVEALRLGLIQVETIRFFLGYSGWAPDQLQEELSENVWIICQSEINPDTLANTPEELWRSLLKNMGGEFKVIANYPPDPRLN</sequence>
<name>A0A0P7XHZ6_9BACT</name>
<proteinExistence type="predicted"/>
<dbReference type="EMBL" id="LJXT01000045">
    <property type="protein sequence ID" value="KPQ15951.1"/>
    <property type="molecule type" value="Genomic_DNA"/>
</dbReference>
<dbReference type="AlphaFoldDB" id="A0A0P7XHZ6"/>